<sequence length="197" mass="21868">MEPSEKLIEFRILVGSKSGNANSASFAFNSSNKLTRLAVWQDKSFKAPHGFNPNHRPVVTSGHRPAPNMGIYATVYDLEIKSKRQYKLFSALISGCLGLQIIVAGALTALGASNGSHSAVTVLGAINIVIAGFLTYLKGSGLPNRLKYFQHEWGKVREYIEQRERDFSCSHTDISVHEEVNIIRRMYEEVRADIEAN</sequence>
<accession>A0A9P4I681</accession>
<reference evidence="3" key="1">
    <citation type="journal article" date="2020" name="Stud. Mycol.">
        <title>101 Dothideomycetes genomes: a test case for predicting lifestyles and emergence of pathogens.</title>
        <authorList>
            <person name="Haridas S."/>
            <person name="Albert R."/>
            <person name="Binder M."/>
            <person name="Bloem J."/>
            <person name="Labutti K."/>
            <person name="Salamov A."/>
            <person name="Andreopoulos B."/>
            <person name="Baker S."/>
            <person name="Barry K."/>
            <person name="Bills G."/>
            <person name="Bluhm B."/>
            <person name="Cannon C."/>
            <person name="Castanera R."/>
            <person name="Culley D."/>
            <person name="Daum C."/>
            <person name="Ezra D."/>
            <person name="Gonzalez J."/>
            <person name="Henrissat B."/>
            <person name="Kuo A."/>
            <person name="Liang C."/>
            <person name="Lipzen A."/>
            <person name="Lutzoni F."/>
            <person name="Magnuson J."/>
            <person name="Mondo S."/>
            <person name="Nolan M."/>
            <person name="Ohm R."/>
            <person name="Pangilinan J."/>
            <person name="Park H.-J."/>
            <person name="Ramirez L."/>
            <person name="Alfaro M."/>
            <person name="Sun H."/>
            <person name="Tritt A."/>
            <person name="Yoshinaga Y."/>
            <person name="Zwiers L.-H."/>
            <person name="Turgeon B."/>
            <person name="Goodwin S."/>
            <person name="Spatafora J."/>
            <person name="Crous P."/>
            <person name="Grigoriev I."/>
        </authorList>
    </citation>
    <scope>NUCLEOTIDE SEQUENCE</scope>
    <source>
        <strain evidence="3">CBS 133067</strain>
    </source>
</reference>
<feature type="non-terminal residue" evidence="3">
    <location>
        <position position="197"/>
    </location>
</feature>
<feature type="transmembrane region" description="Helical" evidence="1">
    <location>
        <begin position="88"/>
        <end position="112"/>
    </location>
</feature>
<feature type="domain" description="SMODS and SLOG-associating 2TM effector" evidence="2">
    <location>
        <begin position="79"/>
        <end position="193"/>
    </location>
</feature>
<gene>
    <name evidence="3" type="ORF">NA57DRAFT_43740</name>
</gene>
<protein>
    <recommendedName>
        <fullName evidence="2">SMODS and SLOG-associating 2TM effector domain-containing protein</fullName>
    </recommendedName>
</protein>
<evidence type="ECO:0000256" key="1">
    <source>
        <dbReference type="SAM" id="Phobius"/>
    </source>
</evidence>
<dbReference type="AlphaFoldDB" id="A0A9P4I681"/>
<feature type="transmembrane region" description="Helical" evidence="1">
    <location>
        <begin position="118"/>
        <end position="137"/>
    </location>
</feature>
<evidence type="ECO:0000313" key="3">
    <source>
        <dbReference type="EMBL" id="KAF2095916.1"/>
    </source>
</evidence>
<organism evidence="3 4">
    <name type="scientific">Rhizodiscina lignyota</name>
    <dbReference type="NCBI Taxonomy" id="1504668"/>
    <lineage>
        <taxon>Eukaryota</taxon>
        <taxon>Fungi</taxon>
        <taxon>Dikarya</taxon>
        <taxon>Ascomycota</taxon>
        <taxon>Pezizomycotina</taxon>
        <taxon>Dothideomycetes</taxon>
        <taxon>Pleosporomycetidae</taxon>
        <taxon>Aulographales</taxon>
        <taxon>Rhizodiscinaceae</taxon>
        <taxon>Rhizodiscina</taxon>
    </lineage>
</organism>
<dbReference type="Proteomes" id="UP000799772">
    <property type="component" value="Unassembled WGS sequence"/>
</dbReference>
<dbReference type="PANTHER" id="PTHR38793:SF3">
    <property type="entry name" value="SMODS AND SLOG-ASSOCIATING 2TM EFFECTOR DOMAIN-CONTAINING PROTEIN"/>
    <property type="match status" value="1"/>
</dbReference>
<keyword evidence="1" id="KW-1133">Transmembrane helix</keyword>
<dbReference type="OrthoDB" id="4472872at2759"/>
<dbReference type="InterPro" id="IPR041622">
    <property type="entry name" value="SLATT_fungi"/>
</dbReference>
<dbReference type="EMBL" id="ML978130">
    <property type="protein sequence ID" value="KAF2095916.1"/>
    <property type="molecule type" value="Genomic_DNA"/>
</dbReference>
<keyword evidence="4" id="KW-1185">Reference proteome</keyword>
<comment type="caution">
    <text evidence="3">The sequence shown here is derived from an EMBL/GenBank/DDBJ whole genome shotgun (WGS) entry which is preliminary data.</text>
</comment>
<dbReference type="Pfam" id="PF18142">
    <property type="entry name" value="SLATT_fungal"/>
    <property type="match status" value="1"/>
</dbReference>
<keyword evidence="1" id="KW-0472">Membrane</keyword>
<proteinExistence type="predicted"/>
<evidence type="ECO:0000259" key="2">
    <source>
        <dbReference type="Pfam" id="PF18142"/>
    </source>
</evidence>
<dbReference type="NCBIfam" id="NF033635">
    <property type="entry name" value="SLATT_fungal"/>
    <property type="match status" value="1"/>
</dbReference>
<keyword evidence="1" id="KW-0812">Transmembrane</keyword>
<evidence type="ECO:0000313" key="4">
    <source>
        <dbReference type="Proteomes" id="UP000799772"/>
    </source>
</evidence>
<dbReference type="PANTHER" id="PTHR38793">
    <property type="entry name" value="SLATT_FUNGAL DOMAIN-CONTAINING PROTEIN-RELATED"/>
    <property type="match status" value="1"/>
</dbReference>
<name>A0A9P4I681_9PEZI</name>